<name>M5JKE3_9HYPH</name>
<accession>M5JKE3</accession>
<gene>
    <name evidence="1" type="ORF">D584_22686</name>
</gene>
<comment type="caution">
    <text evidence="1">The sequence shown here is derived from an EMBL/GenBank/DDBJ whole genome shotgun (WGS) entry which is preliminary data.</text>
</comment>
<organism evidence="1 2">
    <name type="scientific">Brucella intermedia M86</name>
    <dbReference type="NCBI Taxonomy" id="1234597"/>
    <lineage>
        <taxon>Bacteria</taxon>
        <taxon>Pseudomonadati</taxon>
        <taxon>Pseudomonadota</taxon>
        <taxon>Alphaproteobacteria</taxon>
        <taxon>Hyphomicrobiales</taxon>
        <taxon>Brucellaceae</taxon>
        <taxon>Brucella/Ochrobactrum group</taxon>
        <taxon>Brucella</taxon>
    </lineage>
</organism>
<evidence type="ECO:0000313" key="2">
    <source>
        <dbReference type="Proteomes" id="UP000011971"/>
    </source>
</evidence>
<sequence>MAVTPIPNTDVSSYIASDGSLQQTTVVEGGGGGASGQVEVTNFPTSQAVTGPLTNAQLTAVTGAANATAWDGSAASATMVSILKALHAQNAQIIGLLNDIKTNTTPANP</sequence>
<dbReference type="PATRIC" id="fig|1234597.4.peg.4672"/>
<proteinExistence type="predicted"/>
<dbReference type="EMBL" id="AOGE01000073">
    <property type="protein sequence ID" value="ELT46842.1"/>
    <property type="molecule type" value="Genomic_DNA"/>
</dbReference>
<reference evidence="1 2" key="1">
    <citation type="journal article" date="2013" name="Gut Pathog.">
        <title>Draft genome of Ochrobactrum intermedium strain M86 isolated from non-ulcer dyspeptic individual from India.</title>
        <authorList>
            <person name="Kulkarni G."/>
            <person name="Dhotre D."/>
            <person name="Dharne M."/>
            <person name="Shetty S."/>
            <person name="Chowdhury S."/>
            <person name="Misra V."/>
            <person name="Misra S."/>
            <person name="Patole M."/>
            <person name="Shouche Y."/>
        </authorList>
    </citation>
    <scope>NUCLEOTIDE SEQUENCE [LARGE SCALE GENOMIC DNA]</scope>
    <source>
        <strain evidence="1 2">M86</strain>
    </source>
</reference>
<protein>
    <submittedName>
        <fullName evidence="1">Uncharacterized protein</fullName>
    </submittedName>
</protein>
<dbReference type="AlphaFoldDB" id="M5JKE3"/>
<evidence type="ECO:0000313" key="1">
    <source>
        <dbReference type="EMBL" id="ELT46842.1"/>
    </source>
</evidence>
<dbReference type="RefSeq" id="WP_006473020.1">
    <property type="nucleotide sequence ID" value="NZ_AOGE01000073.1"/>
</dbReference>
<dbReference type="Proteomes" id="UP000011971">
    <property type="component" value="Unassembled WGS sequence"/>
</dbReference>